<dbReference type="RefSeq" id="WP_106663719.1">
    <property type="nucleotide sequence ID" value="NZ_PGGM01000003.1"/>
</dbReference>
<accession>A0A2P7BFP4</accession>
<dbReference type="EMBL" id="PGGM01000003">
    <property type="protein sequence ID" value="PSH65304.1"/>
    <property type="molecule type" value="Genomic_DNA"/>
</dbReference>
<sequence length="95" mass="10981">MFEMESPEMVAEFFQALLLAEEHRDYALLADQFTCNSDYIMKHGADETRKDFVALKARAQPFISHEAIHGRGVLLDHNHPTIIKRKLRRARQSAV</sequence>
<gene>
    <name evidence="1" type="ORF">CU103_09895</name>
</gene>
<organism evidence="1 2">
    <name type="scientific">Phyllobacterium sophorae</name>
    <dbReference type="NCBI Taxonomy" id="1520277"/>
    <lineage>
        <taxon>Bacteria</taxon>
        <taxon>Pseudomonadati</taxon>
        <taxon>Pseudomonadota</taxon>
        <taxon>Alphaproteobacteria</taxon>
        <taxon>Hyphomicrobiales</taxon>
        <taxon>Phyllobacteriaceae</taxon>
        <taxon>Phyllobacterium</taxon>
    </lineage>
</organism>
<dbReference type="AlphaFoldDB" id="A0A2P7BFP4"/>
<evidence type="ECO:0000313" key="2">
    <source>
        <dbReference type="Proteomes" id="UP000241764"/>
    </source>
</evidence>
<comment type="caution">
    <text evidence="1">The sequence shown here is derived from an EMBL/GenBank/DDBJ whole genome shotgun (WGS) entry which is preliminary data.</text>
</comment>
<name>A0A2P7BFP4_9HYPH</name>
<evidence type="ECO:0008006" key="3">
    <source>
        <dbReference type="Google" id="ProtNLM"/>
    </source>
</evidence>
<keyword evidence="2" id="KW-1185">Reference proteome</keyword>
<reference evidence="2" key="1">
    <citation type="submission" date="2017-11" db="EMBL/GenBank/DDBJ databases">
        <authorList>
            <person name="Kuznetsova I."/>
            <person name="Sazanova A."/>
            <person name="Chirak E."/>
            <person name="Safronova V."/>
            <person name="Willems A."/>
        </authorList>
    </citation>
    <scope>NUCLEOTIDE SEQUENCE [LARGE SCALE GENOMIC DNA]</scope>
    <source>
        <strain evidence="2">CCBAU 03422</strain>
    </source>
</reference>
<protein>
    <recommendedName>
        <fullName evidence="3">DUF4440 domain-containing protein</fullName>
    </recommendedName>
</protein>
<evidence type="ECO:0000313" key="1">
    <source>
        <dbReference type="EMBL" id="PSH65304.1"/>
    </source>
</evidence>
<proteinExistence type="predicted"/>
<dbReference type="Proteomes" id="UP000241764">
    <property type="component" value="Unassembled WGS sequence"/>
</dbReference>